<evidence type="ECO:0000313" key="3">
    <source>
        <dbReference type="Proteomes" id="UP000215694"/>
    </source>
</evidence>
<feature type="signal peptide" evidence="1">
    <location>
        <begin position="1"/>
        <end position="19"/>
    </location>
</feature>
<keyword evidence="3" id="KW-1185">Reference proteome</keyword>
<protein>
    <submittedName>
        <fullName evidence="2">DUF4358 domain-containing protein</fullName>
    </submittedName>
</protein>
<proteinExistence type="predicted"/>
<feature type="chain" id="PRO_5039056739" evidence="1">
    <location>
        <begin position="20"/>
        <end position="157"/>
    </location>
</feature>
<dbReference type="InterPro" id="IPR025648">
    <property type="entry name" value="DUF4358"/>
</dbReference>
<dbReference type="PROSITE" id="PS51257">
    <property type="entry name" value="PROKAR_LIPOPROTEIN"/>
    <property type="match status" value="1"/>
</dbReference>
<dbReference type="Pfam" id="PF14270">
    <property type="entry name" value="DUF4358"/>
    <property type="match status" value="1"/>
</dbReference>
<dbReference type="RefSeq" id="WP_094366168.1">
    <property type="nucleotide sequence ID" value="NZ_NOJY02000013.1"/>
</dbReference>
<reference evidence="2 3" key="1">
    <citation type="journal article" date="2017" name="Genome Announc.">
        <title>Draft Genome Sequence of Romboutsia weinsteinii sp. nov. Strain CCRI-19649(T) Isolated from Surface Water.</title>
        <authorList>
            <person name="Maheux A.F."/>
            <person name="Boudreau D.K."/>
            <person name="Berube E."/>
            <person name="Boissinot M."/>
            <person name="Cantin P."/>
            <person name="Raymond F."/>
            <person name="Corbeil J."/>
            <person name="Omar R.F."/>
            <person name="Bergeron M.G."/>
        </authorList>
    </citation>
    <scope>NUCLEOTIDE SEQUENCE [LARGE SCALE GENOMIC DNA]</scope>
    <source>
        <strain evidence="2 3">CCRI-19649</strain>
    </source>
</reference>
<dbReference type="AlphaFoldDB" id="A0A371J3Y7"/>
<keyword evidence="1" id="KW-0732">Signal</keyword>
<name>A0A371J3Y7_9FIRM</name>
<organism evidence="2 3">
    <name type="scientific">Romboutsia weinsteinii</name>
    <dbReference type="NCBI Taxonomy" id="2020949"/>
    <lineage>
        <taxon>Bacteria</taxon>
        <taxon>Bacillati</taxon>
        <taxon>Bacillota</taxon>
        <taxon>Clostridia</taxon>
        <taxon>Peptostreptococcales</taxon>
        <taxon>Peptostreptococcaceae</taxon>
        <taxon>Romboutsia</taxon>
    </lineage>
</organism>
<dbReference type="Proteomes" id="UP000215694">
    <property type="component" value="Unassembled WGS sequence"/>
</dbReference>
<evidence type="ECO:0000313" key="2">
    <source>
        <dbReference type="EMBL" id="RDY27386.1"/>
    </source>
</evidence>
<sequence>MKKIILILSLVLTMGMVGCSSKGSNEYKDVPVSQIQKAIESSSDLVEQSMPYEISNFDYFNDVQDKITEGFIIKAAINLRLEDVIVIKTEDPDAIYTTLENYKEDMIVRPFGDGYGAEENADYSANTIIEKKGNYVYLISAKNATNIEKTILSVISK</sequence>
<gene>
    <name evidence="2" type="ORF">CHL78_009215</name>
</gene>
<dbReference type="EMBL" id="NOJY02000013">
    <property type="protein sequence ID" value="RDY27386.1"/>
    <property type="molecule type" value="Genomic_DNA"/>
</dbReference>
<evidence type="ECO:0000256" key="1">
    <source>
        <dbReference type="SAM" id="SignalP"/>
    </source>
</evidence>
<accession>A0A371J3Y7</accession>
<comment type="caution">
    <text evidence="2">The sequence shown here is derived from an EMBL/GenBank/DDBJ whole genome shotgun (WGS) entry which is preliminary data.</text>
</comment>
<dbReference type="OrthoDB" id="1752119at2"/>